<keyword evidence="2" id="KW-0472">Membrane</keyword>
<gene>
    <name evidence="3" type="ORF">PFTANZ_02929</name>
</gene>
<evidence type="ECO:0000313" key="4">
    <source>
        <dbReference type="Proteomes" id="UP000030708"/>
    </source>
</evidence>
<evidence type="ECO:0000256" key="1">
    <source>
        <dbReference type="SAM" id="MobiDB-lite"/>
    </source>
</evidence>
<reference evidence="3 4" key="2">
    <citation type="submission" date="2013-02" db="EMBL/GenBank/DDBJ databases">
        <title>The Genome Sequence of Plasmodium falciparum Tanzania (2000708).</title>
        <authorList>
            <consortium name="The Broad Institute Genome Sequencing Platform"/>
            <consortium name="The Broad Institute Genome Sequencing Center for Infectious Disease"/>
            <person name="Neafsey D."/>
            <person name="Cheeseman I."/>
            <person name="Volkman S."/>
            <person name="Adams J."/>
            <person name="Walker B."/>
            <person name="Young S.K."/>
            <person name="Zeng Q."/>
            <person name="Gargeya S."/>
            <person name="Fitzgerald M."/>
            <person name="Haas B."/>
            <person name="Abouelleil A."/>
            <person name="Alvarado L."/>
            <person name="Arachchi H.M."/>
            <person name="Berlin A.M."/>
            <person name="Chapman S.B."/>
            <person name="Dewar J."/>
            <person name="Goldberg J."/>
            <person name="Griggs A."/>
            <person name="Gujja S."/>
            <person name="Hansen M."/>
            <person name="Howarth C."/>
            <person name="Imamovic A."/>
            <person name="Larimer J."/>
            <person name="McCowan C."/>
            <person name="Murphy C."/>
            <person name="Neiman D."/>
            <person name="Pearson M."/>
            <person name="Priest M."/>
            <person name="Roberts A."/>
            <person name="Saif S."/>
            <person name="Shea T."/>
            <person name="Sisk P."/>
            <person name="Sykes S."/>
            <person name="Wortman J."/>
            <person name="Nusbaum C."/>
            <person name="Birren B."/>
        </authorList>
    </citation>
    <scope>NUCLEOTIDE SEQUENCE [LARGE SCALE GENOMIC DNA]</scope>
    <source>
        <strain evidence="4">Tanzania (2000708)</strain>
    </source>
</reference>
<protein>
    <submittedName>
        <fullName evidence="3">Uncharacterized protein</fullName>
    </submittedName>
</protein>
<keyword evidence="2" id="KW-0812">Transmembrane</keyword>
<feature type="region of interest" description="Disordered" evidence="1">
    <location>
        <begin position="1"/>
        <end position="31"/>
    </location>
</feature>
<dbReference type="OrthoDB" id="381967at2759"/>
<organism evidence="3 4">
    <name type="scientific">Plasmodium falciparum Tanzania</name>
    <name type="common">2000708</name>
    <dbReference type="NCBI Taxonomy" id="1036725"/>
    <lineage>
        <taxon>Eukaryota</taxon>
        <taxon>Sar</taxon>
        <taxon>Alveolata</taxon>
        <taxon>Apicomplexa</taxon>
        <taxon>Aconoidasida</taxon>
        <taxon>Haemosporida</taxon>
        <taxon>Plasmodiidae</taxon>
        <taxon>Plasmodium</taxon>
        <taxon>Plasmodium (Laverania)</taxon>
    </lineage>
</organism>
<keyword evidence="2" id="KW-1133">Transmembrane helix</keyword>
<feature type="transmembrane region" description="Helical" evidence="2">
    <location>
        <begin position="185"/>
        <end position="209"/>
    </location>
</feature>
<dbReference type="Proteomes" id="UP000030708">
    <property type="component" value="Unassembled WGS sequence"/>
</dbReference>
<dbReference type="AlphaFoldDB" id="A0A024W6S4"/>
<sequence>MCDKKNDKIIKEKEENDSEERERQREKYKNEKEHELNEMIFEHDDQQNIHEQYRKLYLENIKDSKIYIHDDLQYYLEKNNIPTLLVLLLYRILIEKPENIIKFIIDQIYVFLFTKTETNKKKHALLKPLECTFQQSCEEKEKKTKKEQDENNMINSLDGDMNPSFHESINDALQKNNNLIESINIYIYLNVYIKIFINTLIVYIIYYFINIYVKVVVNFFKFYTNIYYYNQNTEEIYYNNLIHIIKNFQNPINNQILQRENVSYGQTISLNKALCLSETIYNNYFYN</sequence>
<reference evidence="3 4" key="1">
    <citation type="submission" date="2013-02" db="EMBL/GenBank/DDBJ databases">
        <title>The Genome Annotation of Plasmodium falciparum Tanzania (2000708).</title>
        <authorList>
            <consortium name="The Broad Institute Genome Sequencing Platform"/>
            <consortium name="The Broad Institute Genome Sequencing Center for Infectious Disease"/>
            <person name="Neafsey D."/>
            <person name="Hoffman S."/>
            <person name="Volkman S."/>
            <person name="Rosenthal P."/>
            <person name="Walker B."/>
            <person name="Young S.K."/>
            <person name="Zeng Q."/>
            <person name="Gargeya S."/>
            <person name="Fitzgerald M."/>
            <person name="Haas B."/>
            <person name="Abouelleil A."/>
            <person name="Allen A.W."/>
            <person name="Alvarado L."/>
            <person name="Arachchi H.M."/>
            <person name="Berlin A.M."/>
            <person name="Chapman S.B."/>
            <person name="Gainer-Dewar J."/>
            <person name="Goldberg J."/>
            <person name="Griggs A."/>
            <person name="Gujja S."/>
            <person name="Hansen M."/>
            <person name="Howarth C."/>
            <person name="Imamovic A."/>
            <person name="Ireland A."/>
            <person name="Larimer J."/>
            <person name="McCowan C."/>
            <person name="Murphy C."/>
            <person name="Pearson M."/>
            <person name="Poon T.W."/>
            <person name="Priest M."/>
            <person name="Roberts A."/>
            <person name="Saif S."/>
            <person name="Shea T."/>
            <person name="Sisk P."/>
            <person name="Sykes S."/>
            <person name="Wortman J."/>
            <person name="Nusbaum C."/>
            <person name="Birren B."/>
        </authorList>
    </citation>
    <scope>NUCLEOTIDE SEQUENCE [LARGE SCALE GENOMIC DNA]</scope>
    <source>
        <strain evidence="4">Tanzania (2000708)</strain>
    </source>
</reference>
<proteinExistence type="predicted"/>
<name>A0A024W6S4_PLAFA</name>
<evidence type="ECO:0000256" key="2">
    <source>
        <dbReference type="SAM" id="Phobius"/>
    </source>
</evidence>
<accession>A0A024W6S4</accession>
<dbReference type="EMBL" id="KI926416">
    <property type="protein sequence ID" value="ETW36377.1"/>
    <property type="molecule type" value="Genomic_DNA"/>
</dbReference>
<evidence type="ECO:0000313" key="3">
    <source>
        <dbReference type="EMBL" id="ETW36377.1"/>
    </source>
</evidence>